<dbReference type="GO" id="GO:0003924">
    <property type="term" value="F:GTPase activity"/>
    <property type="evidence" value="ECO:0007669"/>
    <property type="project" value="InterPro"/>
</dbReference>
<dbReference type="InterPro" id="IPR004520">
    <property type="entry name" value="GTPase_MnmE"/>
</dbReference>
<dbReference type="InterPro" id="IPR006073">
    <property type="entry name" value="GTP-bd"/>
</dbReference>
<dbReference type="GO" id="GO:0005739">
    <property type="term" value="C:mitochondrion"/>
    <property type="evidence" value="ECO:0007669"/>
    <property type="project" value="UniProtKB-SubCell"/>
</dbReference>
<comment type="similarity">
    <text evidence="2 6">Belongs to the TRAFAC class TrmE-Era-EngA-EngB-Septin-like GTPase superfamily. TrmE GTPase family.</text>
</comment>
<dbReference type="OrthoDB" id="188276at2759"/>
<dbReference type="GO" id="GO:0002098">
    <property type="term" value="P:tRNA wobble uridine modification"/>
    <property type="evidence" value="ECO:0007669"/>
    <property type="project" value="TreeGrafter"/>
</dbReference>
<dbReference type="NCBIfam" id="TIGR00450">
    <property type="entry name" value="mnmE_trmE_thdF"/>
    <property type="match status" value="1"/>
</dbReference>
<dbReference type="Pfam" id="PF12631">
    <property type="entry name" value="MnmE_helical"/>
    <property type="match status" value="1"/>
</dbReference>
<accession>S7S1P8</accession>
<dbReference type="InterPro" id="IPR027417">
    <property type="entry name" value="P-loop_NTPase"/>
</dbReference>
<evidence type="ECO:0000313" key="8">
    <source>
        <dbReference type="EMBL" id="EPQ59694.1"/>
    </source>
</evidence>
<evidence type="ECO:0000259" key="7">
    <source>
        <dbReference type="PROSITE" id="PS51709"/>
    </source>
</evidence>
<protein>
    <submittedName>
        <fullName evidence="8">tRNA modification GTPase TrmE</fullName>
    </submittedName>
</protein>
<evidence type="ECO:0000256" key="4">
    <source>
        <dbReference type="ARBA" id="ARBA00022741"/>
    </source>
</evidence>
<dbReference type="eggNOG" id="KOG1191">
    <property type="taxonomic scope" value="Eukaryota"/>
</dbReference>
<dbReference type="STRING" id="670483.S7S1P8"/>
<dbReference type="CDD" id="cd04164">
    <property type="entry name" value="trmE"/>
    <property type="match status" value="1"/>
</dbReference>
<evidence type="ECO:0000256" key="5">
    <source>
        <dbReference type="ARBA" id="ARBA00023134"/>
    </source>
</evidence>
<gene>
    <name evidence="8" type="ORF">GLOTRDRAFT_114309</name>
</gene>
<dbReference type="Gene3D" id="1.20.120.430">
    <property type="entry name" value="tRNA modification GTPase MnmE domain 2"/>
    <property type="match status" value="1"/>
</dbReference>
<dbReference type="SUPFAM" id="SSF116878">
    <property type="entry name" value="TrmE connector domain"/>
    <property type="match status" value="1"/>
</dbReference>
<sequence length="471" mass="51462">MPYQAGVPRRTIYALSTPPGKAGVAVVRISGPAALDVWQGMVRLTSKKARERGVRPWRLERCIIVHPETAETLDDGLAVFFKAPKSFTTEDVVELHVHSGRAVIASILSALARFPSCRPAEPGEFTRRAFEGGRLDLTQVEGLKDLIDAETDTQRRLALSAAGGLARARFEDLREEIIRALAMVEAIIDFSEGEDIEEGVYEAARAKVQQLRSKIENYLSDSRRGEILRSGIRLAIFGPPNAGKSSLLNFLAQREAAIVTPVPGTTRDILELSLDIGGLPVIVADTAGLRHTEDVVEQIGVDRARNMVQGADVSLCVLSLPEVLTDESRVEIPPTLEPLVGPDTFVLLNKQDLTHSVPLSIIGDRQSWAFSLSTGEGTKEFLDGFAEALRKRYDLIQDSQAGQPLLTHARHRVHLESALRFLDAFLETPAEHVVLAAEELRYAAQAVGKISGAIGVEDVLDSLFREFCIGK</sequence>
<dbReference type="GO" id="GO:0030488">
    <property type="term" value="P:tRNA methylation"/>
    <property type="evidence" value="ECO:0007669"/>
    <property type="project" value="TreeGrafter"/>
</dbReference>
<dbReference type="InterPro" id="IPR027266">
    <property type="entry name" value="TrmE/GcvT-like"/>
</dbReference>
<dbReference type="InterPro" id="IPR031168">
    <property type="entry name" value="G_TrmE"/>
</dbReference>
<dbReference type="AlphaFoldDB" id="S7S1P8"/>
<dbReference type="EMBL" id="KB469297">
    <property type="protein sequence ID" value="EPQ59694.1"/>
    <property type="molecule type" value="Genomic_DNA"/>
</dbReference>
<dbReference type="Gene3D" id="3.30.1360.120">
    <property type="entry name" value="Probable tRNA modification gtpase trme, domain 1"/>
    <property type="match status" value="1"/>
</dbReference>
<dbReference type="Pfam" id="PF10396">
    <property type="entry name" value="TrmE_N"/>
    <property type="match status" value="1"/>
</dbReference>
<dbReference type="GO" id="GO:0005525">
    <property type="term" value="F:GTP binding"/>
    <property type="evidence" value="ECO:0007669"/>
    <property type="project" value="UniProtKB-KW"/>
</dbReference>
<dbReference type="KEGG" id="gtr:GLOTRDRAFT_114309"/>
<dbReference type="NCBIfam" id="TIGR00231">
    <property type="entry name" value="small_GTP"/>
    <property type="match status" value="1"/>
</dbReference>
<evidence type="ECO:0000313" key="9">
    <source>
        <dbReference type="Proteomes" id="UP000030669"/>
    </source>
</evidence>
<dbReference type="PROSITE" id="PS51709">
    <property type="entry name" value="G_TRME"/>
    <property type="match status" value="1"/>
</dbReference>
<dbReference type="PANTHER" id="PTHR42714:SF2">
    <property type="entry name" value="TRNA MODIFICATION GTPASE GTPBP3, MITOCHONDRIAL"/>
    <property type="match status" value="1"/>
</dbReference>
<dbReference type="HAMAP" id="MF_00379">
    <property type="entry name" value="GTPase_MnmE"/>
    <property type="match status" value="1"/>
</dbReference>
<keyword evidence="4 6" id="KW-0547">Nucleotide-binding</keyword>
<evidence type="ECO:0000256" key="6">
    <source>
        <dbReference type="RuleBase" id="RU003313"/>
    </source>
</evidence>
<dbReference type="HOGENOM" id="CLU_019624_3_1_1"/>
<comment type="subcellular location">
    <subcellularLocation>
        <location evidence="1">Mitochondrion</location>
    </subcellularLocation>
</comment>
<evidence type="ECO:0000256" key="3">
    <source>
        <dbReference type="ARBA" id="ARBA00022694"/>
    </source>
</evidence>
<name>S7S1P8_GLOTA</name>
<keyword evidence="9" id="KW-1185">Reference proteome</keyword>
<dbReference type="PANTHER" id="PTHR42714">
    <property type="entry name" value="TRNA MODIFICATION GTPASE GTPBP3"/>
    <property type="match status" value="1"/>
</dbReference>
<dbReference type="InterPro" id="IPR025867">
    <property type="entry name" value="MnmE_helical"/>
</dbReference>
<dbReference type="CDD" id="cd14858">
    <property type="entry name" value="TrmE_N"/>
    <property type="match status" value="1"/>
</dbReference>
<dbReference type="Gene3D" id="3.40.50.300">
    <property type="entry name" value="P-loop containing nucleotide triphosphate hydrolases"/>
    <property type="match status" value="1"/>
</dbReference>
<dbReference type="OMA" id="EFHCHGG"/>
<keyword evidence="5 6" id="KW-0342">GTP-binding</keyword>
<dbReference type="Pfam" id="PF01926">
    <property type="entry name" value="MMR_HSR1"/>
    <property type="match status" value="1"/>
</dbReference>
<organism evidence="8 9">
    <name type="scientific">Gloeophyllum trabeum (strain ATCC 11539 / FP-39264 / Madison 617)</name>
    <name type="common">Brown rot fungus</name>
    <dbReference type="NCBI Taxonomy" id="670483"/>
    <lineage>
        <taxon>Eukaryota</taxon>
        <taxon>Fungi</taxon>
        <taxon>Dikarya</taxon>
        <taxon>Basidiomycota</taxon>
        <taxon>Agaricomycotina</taxon>
        <taxon>Agaricomycetes</taxon>
        <taxon>Gloeophyllales</taxon>
        <taxon>Gloeophyllaceae</taxon>
        <taxon>Gloeophyllum</taxon>
    </lineage>
</organism>
<dbReference type="InterPro" id="IPR018948">
    <property type="entry name" value="GTP-bd_TrmE_N"/>
</dbReference>
<dbReference type="GeneID" id="19299861"/>
<dbReference type="RefSeq" id="XP_007862610.1">
    <property type="nucleotide sequence ID" value="XM_007864419.1"/>
</dbReference>
<dbReference type="NCBIfam" id="NF003661">
    <property type="entry name" value="PRK05291.1-3"/>
    <property type="match status" value="1"/>
</dbReference>
<dbReference type="InterPro" id="IPR027368">
    <property type="entry name" value="MnmE_dom2"/>
</dbReference>
<evidence type="ECO:0000256" key="2">
    <source>
        <dbReference type="ARBA" id="ARBA00011043"/>
    </source>
</evidence>
<dbReference type="Proteomes" id="UP000030669">
    <property type="component" value="Unassembled WGS sequence"/>
</dbReference>
<dbReference type="SUPFAM" id="SSF52540">
    <property type="entry name" value="P-loop containing nucleoside triphosphate hydrolases"/>
    <property type="match status" value="1"/>
</dbReference>
<dbReference type="InterPro" id="IPR005225">
    <property type="entry name" value="Small_GTP-bd"/>
</dbReference>
<keyword evidence="3 6" id="KW-0819">tRNA processing</keyword>
<reference evidence="8 9" key="1">
    <citation type="journal article" date="2012" name="Science">
        <title>The Paleozoic origin of enzymatic lignin decomposition reconstructed from 31 fungal genomes.</title>
        <authorList>
            <person name="Floudas D."/>
            <person name="Binder M."/>
            <person name="Riley R."/>
            <person name="Barry K."/>
            <person name="Blanchette R.A."/>
            <person name="Henrissat B."/>
            <person name="Martinez A.T."/>
            <person name="Otillar R."/>
            <person name="Spatafora J.W."/>
            <person name="Yadav J.S."/>
            <person name="Aerts A."/>
            <person name="Benoit I."/>
            <person name="Boyd A."/>
            <person name="Carlson A."/>
            <person name="Copeland A."/>
            <person name="Coutinho P.M."/>
            <person name="de Vries R.P."/>
            <person name="Ferreira P."/>
            <person name="Findley K."/>
            <person name="Foster B."/>
            <person name="Gaskell J."/>
            <person name="Glotzer D."/>
            <person name="Gorecki P."/>
            <person name="Heitman J."/>
            <person name="Hesse C."/>
            <person name="Hori C."/>
            <person name="Igarashi K."/>
            <person name="Jurgens J.A."/>
            <person name="Kallen N."/>
            <person name="Kersten P."/>
            <person name="Kohler A."/>
            <person name="Kuees U."/>
            <person name="Kumar T.K.A."/>
            <person name="Kuo A."/>
            <person name="LaButti K."/>
            <person name="Larrondo L.F."/>
            <person name="Lindquist E."/>
            <person name="Ling A."/>
            <person name="Lombard V."/>
            <person name="Lucas S."/>
            <person name="Lundell T."/>
            <person name="Martin R."/>
            <person name="McLaughlin D.J."/>
            <person name="Morgenstern I."/>
            <person name="Morin E."/>
            <person name="Murat C."/>
            <person name="Nagy L.G."/>
            <person name="Nolan M."/>
            <person name="Ohm R.A."/>
            <person name="Patyshakuliyeva A."/>
            <person name="Rokas A."/>
            <person name="Ruiz-Duenas F.J."/>
            <person name="Sabat G."/>
            <person name="Salamov A."/>
            <person name="Samejima M."/>
            <person name="Schmutz J."/>
            <person name="Slot J.C."/>
            <person name="St John F."/>
            <person name="Stenlid J."/>
            <person name="Sun H."/>
            <person name="Sun S."/>
            <person name="Syed K."/>
            <person name="Tsang A."/>
            <person name="Wiebenga A."/>
            <person name="Young D."/>
            <person name="Pisabarro A."/>
            <person name="Eastwood D.C."/>
            <person name="Martin F."/>
            <person name="Cullen D."/>
            <person name="Grigoriev I.V."/>
            <person name="Hibbett D.S."/>
        </authorList>
    </citation>
    <scope>NUCLEOTIDE SEQUENCE [LARGE SCALE GENOMIC DNA]</scope>
    <source>
        <strain evidence="8 9">ATCC 11539</strain>
    </source>
</reference>
<dbReference type="FunFam" id="3.30.1360.120:FF:000007">
    <property type="entry name" value="tRNA modification GTPase GTPBP3, mitochondrial"/>
    <property type="match status" value="1"/>
</dbReference>
<feature type="domain" description="TrmE-type G" evidence="7">
    <location>
        <begin position="231"/>
        <end position="394"/>
    </location>
</feature>
<proteinExistence type="inferred from homology"/>
<evidence type="ECO:0000256" key="1">
    <source>
        <dbReference type="ARBA" id="ARBA00004173"/>
    </source>
</evidence>